<protein>
    <submittedName>
        <fullName evidence="2">Uncharacterized protein</fullName>
    </submittedName>
</protein>
<dbReference type="GO" id="GO:0046394">
    <property type="term" value="P:carboxylic acid biosynthetic process"/>
    <property type="evidence" value="ECO:0007669"/>
    <property type="project" value="UniProtKB-ARBA"/>
</dbReference>
<comment type="caution">
    <text evidence="2">The sequence shown here is derived from an EMBL/GenBank/DDBJ whole genome shotgun (WGS) entry which is preliminary data.</text>
</comment>
<dbReference type="InterPro" id="IPR036038">
    <property type="entry name" value="Aminotransferase-like"/>
</dbReference>
<evidence type="ECO:0000313" key="2">
    <source>
        <dbReference type="EMBL" id="TIA85481.1"/>
    </source>
</evidence>
<dbReference type="InterPro" id="IPR001544">
    <property type="entry name" value="Aminotrans_IV"/>
</dbReference>
<dbReference type="AlphaFoldDB" id="A0A4T0FBP8"/>
<dbReference type="InterPro" id="IPR043132">
    <property type="entry name" value="BCAT-like_C"/>
</dbReference>
<dbReference type="OrthoDB" id="64220at2759"/>
<proteinExistence type="inferred from homology"/>
<organism evidence="2 3">
    <name type="scientific">Wallemia hederae</name>
    <dbReference type="NCBI Taxonomy" id="1540922"/>
    <lineage>
        <taxon>Eukaryota</taxon>
        <taxon>Fungi</taxon>
        <taxon>Dikarya</taxon>
        <taxon>Basidiomycota</taxon>
        <taxon>Wallemiomycotina</taxon>
        <taxon>Wallemiomycetes</taxon>
        <taxon>Wallemiales</taxon>
        <taxon>Wallemiaceae</taxon>
        <taxon>Wallemia</taxon>
    </lineage>
</organism>
<dbReference type="Gene3D" id="3.20.10.10">
    <property type="entry name" value="D-amino Acid Aminotransferase, subunit A, domain 2"/>
    <property type="match status" value="1"/>
</dbReference>
<dbReference type="PANTHER" id="PTHR42743:SF11">
    <property type="entry name" value="AMINODEOXYCHORISMATE LYASE"/>
    <property type="match status" value="1"/>
</dbReference>
<dbReference type="PANTHER" id="PTHR42743">
    <property type="entry name" value="AMINO-ACID AMINOTRANSFERASE"/>
    <property type="match status" value="1"/>
</dbReference>
<comment type="similarity">
    <text evidence="1">Belongs to the class-IV pyridoxal-phosphate-dependent aminotransferase family.</text>
</comment>
<evidence type="ECO:0000313" key="3">
    <source>
        <dbReference type="Proteomes" id="UP000310189"/>
    </source>
</evidence>
<gene>
    <name evidence="2" type="ORF">E3P99_03988</name>
</gene>
<accession>A0A4T0FBP8</accession>
<evidence type="ECO:0000256" key="1">
    <source>
        <dbReference type="ARBA" id="ARBA00009320"/>
    </source>
</evidence>
<dbReference type="Gene3D" id="3.30.470.10">
    <property type="match status" value="1"/>
</dbReference>
<dbReference type="InterPro" id="IPR043131">
    <property type="entry name" value="BCAT-like_N"/>
</dbReference>
<dbReference type="Proteomes" id="UP000310189">
    <property type="component" value="Unassembled WGS sequence"/>
</dbReference>
<dbReference type="EMBL" id="SPNW01000109">
    <property type="protein sequence ID" value="TIA85481.1"/>
    <property type="molecule type" value="Genomic_DNA"/>
</dbReference>
<reference evidence="2 3" key="1">
    <citation type="submission" date="2019-03" db="EMBL/GenBank/DDBJ databases">
        <title>Sequencing 23 genomes of Wallemia ichthyophaga.</title>
        <authorList>
            <person name="Gostincar C."/>
        </authorList>
    </citation>
    <scope>NUCLEOTIDE SEQUENCE [LARGE SCALE GENOMIC DNA]</scope>
    <source>
        <strain evidence="2 3">EXF-5753</strain>
    </source>
</reference>
<keyword evidence="3" id="KW-1185">Reference proteome</keyword>
<dbReference type="GO" id="GO:0003824">
    <property type="term" value="F:catalytic activity"/>
    <property type="evidence" value="ECO:0007669"/>
    <property type="project" value="InterPro"/>
</dbReference>
<dbReference type="Pfam" id="PF01063">
    <property type="entry name" value="Aminotran_4"/>
    <property type="match status" value="1"/>
</dbReference>
<name>A0A4T0FBP8_9BASI</name>
<sequence length="225" mass="25254">MFKLLTTMRYTPNGEMQESVYLWHRHLRRLHQGIDALSARSASELDEEAVKKEIERAVEAANGVDKPHRVSVTLDLSSLQATATATPLAAMPDYPVNVVLDVEPTQTDSALLRHKSTQRDIYDASKQRNGTFDALMHNEHGYITETTIANVFYKFKDDVIWYTPPAGDGLLPGLMRAQLLDDGFCKERSLSVSELMDALENNAISMKASNALRGVFDIHTHPQRQ</sequence>
<dbReference type="InterPro" id="IPR050571">
    <property type="entry name" value="Class-IV_PLP-Dep_Aminotrnsfr"/>
</dbReference>
<dbReference type="SUPFAM" id="SSF56752">
    <property type="entry name" value="D-aminoacid aminotransferase-like PLP-dependent enzymes"/>
    <property type="match status" value="1"/>
</dbReference>